<dbReference type="Proteomes" id="UP000694416">
    <property type="component" value="Unplaced"/>
</dbReference>
<comment type="similarity">
    <text evidence="1 7">Belongs to the GILT family.</text>
</comment>
<reference evidence="9" key="1">
    <citation type="submission" date="2025-08" db="UniProtKB">
        <authorList>
            <consortium name="Ensembl"/>
        </authorList>
    </citation>
    <scope>IDENTIFICATION</scope>
</reference>
<comment type="subcellular location">
    <subcellularLocation>
        <location evidence="7">Secreted</location>
    </subcellularLocation>
    <subcellularLocation>
        <location evidence="7">Lysosome</location>
    </subcellularLocation>
</comment>
<dbReference type="GO" id="GO:0005576">
    <property type="term" value="C:extracellular region"/>
    <property type="evidence" value="ECO:0007669"/>
    <property type="project" value="UniProtKB-SubCell"/>
</dbReference>
<comment type="function">
    <text evidence="7">Lysosomal thiol reductase that can reduce protein disulfide bonds. Facilitates the complete unfolding of proteins destined for lysosomal degradation. Plays an important role in antigen processing.</text>
</comment>
<comment type="function">
    <text evidence="6">Lysosomal thiol reductase that can reduce protein disulfide bonds. May facilitate the complete unfolding of proteins destined for lysosomal degradation. Plays an important role in antigen processing. Facilitates the generation of MHC class II-restricted epitodes from disulfide bond-containing antigen by the endocytic reduction of disulfide bonds. Also facilitates MHC class I-restricted recognition of exogenous antigens containing disulfide bonds by CD8+ T-cells or crosspresentation.</text>
</comment>
<keyword evidence="7" id="KW-1015">Disulfide bond</keyword>
<dbReference type="PANTHER" id="PTHR13234">
    <property type="entry name" value="GAMMA-INTERFERON INDUCIBLE LYSOSOMAL THIOL REDUCTASE GILT"/>
    <property type="match status" value="1"/>
</dbReference>
<dbReference type="Pfam" id="PF03227">
    <property type="entry name" value="GILT"/>
    <property type="match status" value="1"/>
</dbReference>
<evidence type="ECO:0000313" key="10">
    <source>
        <dbReference type="Proteomes" id="UP000694416"/>
    </source>
</evidence>
<evidence type="ECO:0000256" key="8">
    <source>
        <dbReference type="SAM" id="MobiDB-lite"/>
    </source>
</evidence>
<dbReference type="AlphaFoldDB" id="A0A8C9I602"/>
<evidence type="ECO:0000256" key="1">
    <source>
        <dbReference type="ARBA" id="ARBA00005679"/>
    </source>
</evidence>
<keyword evidence="4 7" id="KW-0732">Signal</keyword>
<protein>
    <recommendedName>
        <fullName evidence="7">Gamma-interferon-inducible lysosomal thiol reductase</fullName>
        <ecNumber evidence="7">1.8.-.-</ecNumber>
    </recommendedName>
    <alternativeName>
        <fullName evidence="7">Gamma-interferon-inducible protein IP-30</fullName>
    </alternativeName>
</protein>
<name>A0A8C9I602_9PRIM</name>
<comment type="subunit">
    <text evidence="2 7">Dimer; disulfide-linked.</text>
</comment>
<keyword evidence="7" id="KW-0560">Oxidoreductase</keyword>
<dbReference type="EC" id="1.8.-.-" evidence="7"/>
<keyword evidence="3 7" id="KW-0964">Secreted</keyword>
<dbReference type="PANTHER" id="PTHR13234:SF8">
    <property type="entry name" value="GAMMA-INTERFERON-INDUCIBLE LYSOSOMAL THIOL REDUCTASE"/>
    <property type="match status" value="1"/>
</dbReference>
<keyword evidence="5 7" id="KW-0325">Glycoprotein</keyword>
<evidence type="ECO:0000256" key="5">
    <source>
        <dbReference type="ARBA" id="ARBA00023180"/>
    </source>
</evidence>
<keyword evidence="10" id="KW-1185">Reference proteome</keyword>
<keyword evidence="7" id="KW-0391">Immunity</keyword>
<sequence>MVKRRKASSLHPKSEVGLGGYPRKMTCHSLCQLLLSGMAVVKPESVPRDHGAESGALGPHLTSPKGSRSSRHTFAPATMSLSPLLLFLLPLLLLLDDPTAAVQASPLQALDIFGNGPPVNYKMGNLYLRGPVKKSDAPLVNVTLYYEALCGGCRFFLIRELFPTWLMVMEILNVTLVPYGNAQEQNVSGRWEFKCQHGEEECKLNKVEACLLDVLDMDPAFLTIVCMEEFDDMEKSLPLVSDAPHSSRGGVKGGNLPYTQADPNSSLSPDHCCLCSPRKQLPFFILFIYLFIFS</sequence>
<evidence type="ECO:0000256" key="3">
    <source>
        <dbReference type="ARBA" id="ARBA00022525"/>
    </source>
</evidence>
<evidence type="ECO:0000256" key="7">
    <source>
        <dbReference type="RuleBase" id="RU369109"/>
    </source>
</evidence>
<dbReference type="GO" id="GO:0002376">
    <property type="term" value="P:immune system process"/>
    <property type="evidence" value="ECO:0007669"/>
    <property type="project" value="UniProtKB-KW"/>
</dbReference>
<dbReference type="GO" id="GO:0016671">
    <property type="term" value="F:oxidoreductase activity, acting on a sulfur group of donors, disulfide as acceptor"/>
    <property type="evidence" value="ECO:0007669"/>
    <property type="project" value="UniProtKB-UniRule"/>
</dbReference>
<organism evidence="9 10">
    <name type="scientific">Piliocolobus tephrosceles</name>
    <name type="common">Ugandan red Colobus</name>
    <dbReference type="NCBI Taxonomy" id="591936"/>
    <lineage>
        <taxon>Eukaryota</taxon>
        <taxon>Metazoa</taxon>
        <taxon>Chordata</taxon>
        <taxon>Craniata</taxon>
        <taxon>Vertebrata</taxon>
        <taxon>Euteleostomi</taxon>
        <taxon>Mammalia</taxon>
        <taxon>Eutheria</taxon>
        <taxon>Euarchontoglires</taxon>
        <taxon>Primates</taxon>
        <taxon>Haplorrhini</taxon>
        <taxon>Catarrhini</taxon>
        <taxon>Cercopithecidae</taxon>
        <taxon>Colobinae</taxon>
        <taxon>Piliocolobus</taxon>
    </lineage>
</organism>
<evidence type="ECO:0000256" key="6">
    <source>
        <dbReference type="ARBA" id="ARBA00059163"/>
    </source>
</evidence>
<dbReference type="GO" id="GO:0005764">
    <property type="term" value="C:lysosome"/>
    <property type="evidence" value="ECO:0007669"/>
    <property type="project" value="UniProtKB-SubCell"/>
</dbReference>
<keyword evidence="7" id="KW-0676">Redox-active center</keyword>
<feature type="region of interest" description="Disordered" evidence="8">
    <location>
        <begin position="45"/>
        <end position="71"/>
    </location>
</feature>
<keyword evidence="7" id="KW-0458">Lysosome</keyword>
<dbReference type="Ensembl" id="ENSPTET00000043574.1">
    <property type="protein sequence ID" value="ENSPTEP00000031632.1"/>
    <property type="gene ID" value="ENSPTEG00000030523.1"/>
</dbReference>
<accession>A0A8C9I602</accession>
<reference evidence="9" key="2">
    <citation type="submission" date="2025-09" db="UniProtKB">
        <authorList>
            <consortium name="Ensembl"/>
        </authorList>
    </citation>
    <scope>IDENTIFICATION</scope>
</reference>
<proteinExistence type="inferred from homology"/>
<dbReference type="InterPro" id="IPR004911">
    <property type="entry name" value="Interferon-induced_GILT"/>
</dbReference>
<evidence type="ECO:0000256" key="2">
    <source>
        <dbReference type="ARBA" id="ARBA00011615"/>
    </source>
</evidence>
<evidence type="ECO:0000256" key="4">
    <source>
        <dbReference type="ARBA" id="ARBA00022729"/>
    </source>
</evidence>
<evidence type="ECO:0000313" key="9">
    <source>
        <dbReference type="Ensembl" id="ENSPTEP00000031632.1"/>
    </source>
</evidence>